<accession>A0ACC1HRR9</accession>
<proteinExistence type="predicted"/>
<feature type="non-terminal residue" evidence="1">
    <location>
        <position position="529"/>
    </location>
</feature>
<dbReference type="Proteomes" id="UP001145114">
    <property type="component" value="Unassembled WGS sequence"/>
</dbReference>
<keyword evidence="2" id="KW-1185">Reference proteome</keyword>
<protein>
    <submittedName>
        <fullName evidence="1">Uncharacterized protein</fullName>
    </submittedName>
</protein>
<reference evidence="1" key="1">
    <citation type="submission" date="2022-06" db="EMBL/GenBank/DDBJ databases">
        <title>Phylogenomic reconstructions and comparative analyses of Kickxellomycotina fungi.</title>
        <authorList>
            <person name="Reynolds N.K."/>
            <person name="Stajich J.E."/>
            <person name="Barry K."/>
            <person name="Grigoriev I.V."/>
            <person name="Crous P."/>
            <person name="Smith M.E."/>
        </authorList>
    </citation>
    <scope>NUCLEOTIDE SEQUENCE</scope>
    <source>
        <strain evidence="1">RSA 2271</strain>
    </source>
</reference>
<organism evidence="1 2">
    <name type="scientific">Spiromyces aspiralis</name>
    <dbReference type="NCBI Taxonomy" id="68401"/>
    <lineage>
        <taxon>Eukaryota</taxon>
        <taxon>Fungi</taxon>
        <taxon>Fungi incertae sedis</taxon>
        <taxon>Zoopagomycota</taxon>
        <taxon>Kickxellomycotina</taxon>
        <taxon>Kickxellomycetes</taxon>
        <taxon>Kickxellales</taxon>
        <taxon>Kickxellaceae</taxon>
        <taxon>Spiromyces</taxon>
    </lineage>
</organism>
<name>A0ACC1HRR9_9FUNG</name>
<gene>
    <name evidence="1" type="ORF">EV182_005377</name>
</gene>
<dbReference type="EMBL" id="JAMZIH010001895">
    <property type="protein sequence ID" value="KAJ1677813.1"/>
    <property type="molecule type" value="Genomic_DNA"/>
</dbReference>
<evidence type="ECO:0000313" key="2">
    <source>
        <dbReference type="Proteomes" id="UP001145114"/>
    </source>
</evidence>
<evidence type="ECO:0000313" key="1">
    <source>
        <dbReference type="EMBL" id="KAJ1677813.1"/>
    </source>
</evidence>
<sequence>MWLELYSWKINVVVSRDGDKTDALGGHIGEVLARIADLRVLDQLFVEAAGKVPDPRSFAGMNANEKLSAILDGVASGEELAKRAQVATGFIQMMREADVDEAERLWLTWNQKLCLLCGSAPQWMEAMLPLIAVCASVKDFPMPSAVALMDDPGSELAPDLVCCSPQLLLAWVYSSHPPQLGVQQKLQIAAILENFLAVKHQTGAAPISTDLAGVWDGLSSTNALPMDLYQRIMALDGPAIGRLIHAISFELSQISILERWDTHTPLTWFLLEYSKAPAQARLLRQLLHNASRAFESATKGYGLSSLRKAFPVFDMVSSAEGSREGDPALLKNLVCDLCELHSNERGALSAIPMADIGKECLHAVLSSGRIDFARQYIDGPLGRESFGLDSEAVKTTVIDFSKEIIDNADSANIDSEFIRLARDCLGLLPRDNQIQQELDLIDASHLLWGLYTKGTAGNSDPSLSSYSGPPLPIQIRLAKDKWQLISDALESNSAAHRKPRIVREVAGLLGCIPRSPASEDANRQGRRDR</sequence>
<comment type="caution">
    <text evidence="1">The sequence shown here is derived from an EMBL/GenBank/DDBJ whole genome shotgun (WGS) entry which is preliminary data.</text>
</comment>